<evidence type="ECO:0000256" key="5">
    <source>
        <dbReference type="ARBA" id="ARBA00022840"/>
    </source>
</evidence>
<evidence type="ECO:0000259" key="10">
    <source>
        <dbReference type="PROSITE" id="PS50929"/>
    </source>
</evidence>
<dbReference type="Gene3D" id="1.20.1560.10">
    <property type="entry name" value="ABC transporter type 1, transmembrane domain"/>
    <property type="match status" value="1"/>
</dbReference>
<evidence type="ECO:0000313" key="12">
    <source>
        <dbReference type="EMBL" id="PAS91363.1"/>
    </source>
</evidence>
<dbReference type="SUPFAM" id="SSF52540">
    <property type="entry name" value="P-loop containing nucleoside triphosphate hydrolases"/>
    <property type="match status" value="1"/>
</dbReference>
<feature type="transmembrane region" description="Helical" evidence="8">
    <location>
        <begin position="175"/>
        <end position="195"/>
    </location>
</feature>
<reference evidence="12 13" key="2">
    <citation type="submission" date="2017-07" db="EMBL/GenBank/DDBJ databases">
        <title>Candidatus Dactylopiibacterium carminicum, a nitrogen-fixing symbiont of the cochineal insect Dactylopius coccus and Dactylopius opuntiae (Hemiptera: Coccoidea: Dactylopiidae).</title>
        <authorList>
            <person name="Vera A."/>
        </authorList>
    </citation>
    <scope>NUCLEOTIDE SEQUENCE [LARGE SCALE GENOMIC DNA]</scope>
    <source>
        <strain evidence="12 13">NFDCM</strain>
    </source>
</reference>
<evidence type="ECO:0000256" key="2">
    <source>
        <dbReference type="ARBA" id="ARBA00022475"/>
    </source>
</evidence>
<dbReference type="GO" id="GO:0005524">
    <property type="term" value="F:ATP binding"/>
    <property type="evidence" value="ECO:0007669"/>
    <property type="project" value="UniProtKB-KW"/>
</dbReference>
<dbReference type="PROSITE" id="PS50929">
    <property type="entry name" value="ABC_TM1F"/>
    <property type="match status" value="1"/>
</dbReference>
<dbReference type="GO" id="GO:0140359">
    <property type="term" value="F:ABC-type transporter activity"/>
    <property type="evidence" value="ECO:0007669"/>
    <property type="project" value="InterPro"/>
</dbReference>
<keyword evidence="5 12" id="KW-0067">ATP-binding</keyword>
<feature type="transmembrane region" description="Helical" evidence="8">
    <location>
        <begin position="74"/>
        <end position="93"/>
    </location>
</feature>
<evidence type="ECO:0000313" key="14">
    <source>
        <dbReference type="Proteomes" id="UP000623509"/>
    </source>
</evidence>
<dbReference type="EMBL" id="NMRN01000095">
    <property type="protein sequence ID" value="PAS91363.1"/>
    <property type="molecule type" value="Genomic_DNA"/>
</dbReference>
<keyword evidence="7 8" id="KW-0472">Membrane</keyword>
<keyword evidence="3 8" id="KW-0812">Transmembrane</keyword>
<evidence type="ECO:0000256" key="6">
    <source>
        <dbReference type="ARBA" id="ARBA00022989"/>
    </source>
</evidence>
<dbReference type="EMBL" id="MDUX01000095">
    <property type="protein sequence ID" value="KAF7597760.1"/>
    <property type="molecule type" value="Genomic_DNA"/>
</dbReference>
<dbReference type="Proteomes" id="UP000623509">
    <property type="component" value="Unassembled WGS sequence"/>
</dbReference>
<dbReference type="Proteomes" id="UP000216107">
    <property type="component" value="Unassembled WGS sequence"/>
</dbReference>
<dbReference type="InterPro" id="IPR017871">
    <property type="entry name" value="ABC_transporter-like_CS"/>
</dbReference>
<evidence type="ECO:0000313" key="13">
    <source>
        <dbReference type="Proteomes" id="UP000216107"/>
    </source>
</evidence>
<evidence type="ECO:0000256" key="3">
    <source>
        <dbReference type="ARBA" id="ARBA00022692"/>
    </source>
</evidence>
<keyword evidence="4" id="KW-0547">Nucleotide-binding</keyword>
<dbReference type="InterPro" id="IPR003439">
    <property type="entry name" value="ABC_transporter-like_ATP-bd"/>
</dbReference>
<dbReference type="Pfam" id="PF00005">
    <property type="entry name" value="ABC_tran"/>
    <property type="match status" value="1"/>
</dbReference>
<dbReference type="InterPro" id="IPR011527">
    <property type="entry name" value="ABC1_TM_dom"/>
</dbReference>
<accession>A0A272EMM0</accession>
<dbReference type="Gene3D" id="3.40.50.300">
    <property type="entry name" value="P-loop containing nucleotide triphosphate hydrolases"/>
    <property type="match status" value="1"/>
</dbReference>
<evidence type="ECO:0000256" key="4">
    <source>
        <dbReference type="ARBA" id="ARBA00022741"/>
    </source>
</evidence>
<dbReference type="SMART" id="SM00382">
    <property type="entry name" value="AAA"/>
    <property type="match status" value="1"/>
</dbReference>
<organism evidence="12 13">
    <name type="scientific">Candidatus Dactylopiibacterium carminicum</name>
    <dbReference type="NCBI Taxonomy" id="857335"/>
    <lineage>
        <taxon>Bacteria</taxon>
        <taxon>Pseudomonadati</taxon>
        <taxon>Pseudomonadota</taxon>
        <taxon>Betaproteobacteria</taxon>
        <taxon>Rhodocyclales</taxon>
        <taxon>Rhodocyclaceae</taxon>
        <taxon>Candidatus Dactylopiibacterium</taxon>
    </lineage>
</organism>
<gene>
    <name evidence="11" type="ORF">BGI27_17045</name>
    <name evidence="12" type="ORF">CGU29_16845</name>
</gene>
<dbReference type="GO" id="GO:0034040">
    <property type="term" value="F:ATPase-coupled lipid transmembrane transporter activity"/>
    <property type="evidence" value="ECO:0007669"/>
    <property type="project" value="TreeGrafter"/>
</dbReference>
<comment type="subcellular location">
    <subcellularLocation>
        <location evidence="1">Cell membrane</location>
        <topology evidence="1">Multi-pass membrane protein</topology>
    </subcellularLocation>
</comment>
<proteinExistence type="predicted"/>
<feature type="domain" description="ABC transporter" evidence="9">
    <location>
        <begin position="352"/>
        <end position="586"/>
    </location>
</feature>
<keyword evidence="2" id="KW-1003">Cell membrane</keyword>
<protein>
    <submittedName>
        <fullName evidence="11">ABC transporter ATP-binding protein</fullName>
    </submittedName>
    <submittedName>
        <fullName evidence="12">Lipid A export ATP-binding/permease MsbA</fullName>
    </submittedName>
</protein>
<evidence type="ECO:0000256" key="8">
    <source>
        <dbReference type="SAM" id="Phobius"/>
    </source>
</evidence>
<dbReference type="GO" id="GO:0005886">
    <property type="term" value="C:plasma membrane"/>
    <property type="evidence" value="ECO:0007669"/>
    <property type="project" value="UniProtKB-SubCell"/>
</dbReference>
<evidence type="ECO:0000256" key="7">
    <source>
        <dbReference type="ARBA" id="ARBA00023136"/>
    </source>
</evidence>
<name>A0A272EMM0_9RHOO</name>
<dbReference type="PROSITE" id="PS00211">
    <property type="entry name" value="ABC_TRANSPORTER_1"/>
    <property type="match status" value="1"/>
</dbReference>
<dbReference type="Pfam" id="PF00664">
    <property type="entry name" value="ABC_membrane"/>
    <property type="match status" value="1"/>
</dbReference>
<dbReference type="GO" id="GO:0016887">
    <property type="term" value="F:ATP hydrolysis activity"/>
    <property type="evidence" value="ECO:0007669"/>
    <property type="project" value="InterPro"/>
</dbReference>
<evidence type="ECO:0000256" key="1">
    <source>
        <dbReference type="ARBA" id="ARBA00004651"/>
    </source>
</evidence>
<dbReference type="InterPro" id="IPR003593">
    <property type="entry name" value="AAA+_ATPase"/>
</dbReference>
<dbReference type="CDD" id="cd07346">
    <property type="entry name" value="ABC_6TM_exporters"/>
    <property type="match status" value="1"/>
</dbReference>
<sequence length="590" mass="66226">MSPSGSEHFSFRDLPRALWFFLAEERWTYLFFFFVLLLVMFYTLVPPLLIGMIANFLIGFMQAEESVRPSATTLFWLVALLAGSYAVVALVRLSSKRMLGKISLNARYRAKVWGFERLLSYSLSWHQQESTGNKAQRILTGAEAVREWTSEVINSLTGAFAAFVGSLVACMLLHPAFILFFVYYLGVLIAIEGYFDHRISRLSDRINKSLENASGSFVESASNILAVKAMGAANNMTGSIAQREELARQLSYERLRLSNTKWMCFQIHNSVSWGFYLLVIGFMVMKGHLLPGFFLTYAAYFDRLRDSSVEFTDRIQMMIERKSNLGRMMSIFWGKNPLARGEKPFPAQWDAITLQDAVFRYGDKPAVGPLSLTIPRGEIIGVAGHSGSGKSTLIKLLLGLYHLERGELRIGETPVSEIEHEALTSQVTVVLQETELFNFSLKENLTMMREVDPLLLQRACQIACLDGLIARLPEGLETVVGERGYALSGGERQRVGIARAICRNAPILLLDEATSALDSETEAHVMAGLMQEEFAFGRTMIVVAHRISTLRQADRILVFERGQIIEEGDFTTLSRDASTRFGHMYVLQSS</sequence>
<feature type="transmembrane region" description="Helical" evidence="8">
    <location>
        <begin position="275"/>
        <end position="300"/>
    </location>
</feature>
<feature type="transmembrane region" description="Helical" evidence="8">
    <location>
        <begin position="152"/>
        <end position="169"/>
    </location>
</feature>
<dbReference type="SUPFAM" id="SSF90123">
    <property type="entry name" value="ABC transporter transmembrane region"/>
    <property type="match status" value="1"/>
</dbReference>
<dbReference type="OrthoDB" id="311344at2"/>
<dbReference type="InterPro" id="IPR036640">
    <property type="entry name" value="ABC1_TM_sf"/>
</dbReference>
<feature type="transmembrane region" description="Helical" evidence="8">
    <location>
        <begin position="29"/>
        <end position="54"/>
    </location>
</feature>
<feature type="domain" description="ABC transmembrane type-1" evidence="10">
    <location>
        <begin position="30"/>
        <end position="320"/>
    </location>
</feature>
<evidence type="ECO:0000259" key="9">
    <source>
        <dbReference type="PROSITE" id="PS50893"/>
    </source>
</evidence>
<dbReference type="PANTHER" id="PTHR24221:SF654">
    <property type="entry name" value="ATP-BINDING CASSETTE SUB-FAMILY B MEMBER 6"/>
    <property type="match status" value="1"/>
</dbReference>
<dbReference type="PANTHER" id="PTHR24221">
    <property type="entry name" value="ATP-BINDING CASSETTE SUB-FAMILY B"/>
    <property type="match status" value="1"/>
</dbReference>
<dbReference type="InterPro" id="IPR039421">
    <property type="entry name" value="Type_1_exporter"/>
</dbReference>
<dbReference type="InterPro" id="IPR027417">
    <property type="entry name" value="P-loop_NTPase"/>
</dbReference>
<reference evidence="11 14" key="1">
    <citation type="submission" date="2016-08" db="EMBL/GenBank/DDBJ databases">
        <title>Candidatus Dactylopiibacterium carminicum genome sequence.</title>
        <authorList>
            <person name="Ramirez-Puebla S.T."/>
            <person name="Ormeno-Orrillo E."/>
            <person name="Vera-Ponce De Leon A."/>
            <person name="Luis L."/>
            <person name="Sanchez-Flores A."/>
            <person name="Monica R."/>
            <person name="Martinez-Romero E."/>
        </authorList>
    </citation>
    <scope>NUCLEOTIDE SEQUENCE [LARGE SCALE GENOMIC DNA]</scope>
    <source>
        <strain evidence="11">END1</strain>
    </source>
</reference>
<dbReference type="PROSITE" id="PS50893">
    <property type="entry name" value="ABC_TRANSPORTER_2"/>
    <property type="match status" value="1"/>
</dbReference>
<keyword evidence="6 8" id="KW-1133">Transmembrane helix</keyword>
<evidence type="ECO:0000313" key="11">
    <source>
        <dbReference type="EMBL" id="KAF7597760.1"/>
    </source>
</evidence>
<keyword evidence="14" id="KW-1185">Reference proteome</keyword>
<dbReference type="AlphaFoldDB" id="A0A272EMM0"/>
<comment type="caution">
    <text evidence="12">The sequence shown here is derived from an EMBL/GenBank/DDBJ whole genome shotgun (WGS) entry which is preliminary data.</text>
</comment>
<dbReference type="RefSeq" id="WP_095526003.1">
    <property type="nucleotide sequence ID" value="NZ_MDUX01000095.1"/>
</dbReference>